<dbReference type="InterPro" id="IPR051681">
    <property type="entry name" value="Ser/Thr_Kinases-Pseudokinases"/>
</dbReference>
<dbReference type="InterPro" id="IPR032675">
    <property type="entry name" value="LRR_dom_sf"/>
</dbReference>
<dbReference type="Gene3D" id="1.10.510.10">
    <property type="entry name" value="Transferase(Phosphotransferase) domain 1"/>
    <property type="match status" value="1"/>
</dbReference>
<evidence type="ECO:0000256" key="1">
    <source>
        <dbReference type="ARBA" id="ARBA00022614"/>
    </source>
</evidence>
<dbReference type="SUPFAM" id="SSF52799">
    <property type="entry name" value="(Phosphotyrosine protein) phosphatases II"/>
    <property type="match status" value="1"/>
</dbReference>
<dbReference type="PRINTS" id="PR00109">
    <property type="entry name" value="TYRKINASE"/>
</dbReference>
<dbReference type="VEuPathDB" id="AmoebaDB:KM1_074800"/>
<reference evidence="11 12" key="1">
    <citation type="submission" date="2016-05" db="EMBL/GenBank/DDBJ databases">
        <title>First whole genome sequencing of Entamoeba histolytica HM1:IMSS-clone-6.</title>
        <authorList>
            <person name="Mukherjee Avik.K."/>
            <person name="Izumyama S."/>
            <person name="Nakada-Tsukui K."/>
            <person name="Nozaki T."/>
        </authorList>
    </citation>
    <scope>NUCLEOTIDE SEQUENCE [LARGE SCALE GENOMIC DNA]</scope>
    <source>
        <strain evidence="11 12">HM1:IMSS clone 6</strain>
    </source>
</reference>
<feature type="region of interest" description="Disordered" evidence="9">
    <location>
        <begin position="1387"/>
        <end position="1408"/>
    </location>
</feature>
<proteinExistence type="predicted"/>
<dbReference type="SUPFAM" id="SSF56112">
    <property type="entry name" value="Protein kinase-like (PK-like)"/>
    <property type="match status" value="1"/>
</dbReference>
<dbReference type="GO" id="GO:0004674">
    <property type="term" value="F:protein serine/threonine kinase activity"/>
    <property type="evidence" value="ECO:0007669"/>
    <property type="project" value="UniProtKB-EC"/>
</dbReference>
<keyword evidence="6" id="KW-0067">ATP-binding</keyword>
<evidence type="ECO:0000256" key="5">
    <source>
        <dbReference type="ARBA" id="ARBA00022777"/>
    </source>
</evidence>
<evidence type="ECO:0000313" key="12">
    <source>
        <dbReference type="Proteomes" id="UP000078387"/>
    </source>
</evidence>
<evidence type="ECO:0000256" key="3">
    <source>
        <dbReference type="ARBA" id="ARBA00022737"/>
    </source>
</evidence>
<dbReference type="InterPro" id="IPR001245">
    <property type="entry name" value="Ser-Thr/Tyr_kinase_cat_dom"/>
</dbReference>
<keyword evidence="4" id="KW-0547">Nucleotide-binding</keyword>
<accession>A0A5K1UCP2</accession>
<dbReference type="Pfam" id="PF07714">
    <property type="entry name" value="PK_Tyr_Ser-Thr"/>
    <property type="match status" value="1"/>
</dbReference>
<dbReference type="Proteomes" id="UP000078387">
    <property type="component" value="Unassembled WGS sequence"/>
</dbReference>
<evidence type="ECO:0000256" key="4">
    <source>
        <dbReference type="ARBA" id="ARBA00022741"/>
    </source>
</evidence>
<dbReference type="Gene3D" id="3.80.10.10">
    <property type="entry name" value="Ribonuclease Inhibitor"/>
    <property type="match status" value="1"/>
</dbReference>
<dbReference type="SMART" id="SM00220">
    <property type="entry name" value="S_TKc"/>
    <property type="match status" value="1"/>
</dbReference>
<evidence type="ECO:0000256" key="9">
    <source>
        <dbReference type="SAM" id="MobiDB-lite"/>
    </source>
</evidence>
<gene>
    <name evidence="11" type="ORF">CL6EHI_078170</name>
</gene>
<dbReference type="VEuPathDB" id="AmoebaDB:EHI5A_063970"/>
<keyword evidence="3" id="KW-0677">Repeat</keyword>
<dbReference type="Pfam" id="PF06602">
    <property type="entry name" value="Myotub-related"/>
    <property type="match status" value="1"/>
</dbReference>
<dbReference type="PROSITE" id="PS50011">
    <property type="entry name" value="PROTEIN_KINASE_DOM"/>
    <property type="match status" value="1"/>
</dbReference>
<keyword evidence="2" id="KW-0808">Transferase</keyword>
<keyword evidence="5" id="KW-0418">Kinase</keyword>
<dbReference type="InterPro" id="IPR008271">
    <property type="entry name" value="Ser/Thr_kinase_AS"/>
</dbReference>
<dbReference type="PANTHER" id="PTHR44329:SF288">
    <property type="entry name" value="MITOGEN-ACTIVATED PROTEIN KINASE KINASE KINASE 20"/>
    <property type="match status" value="1"/>
</dbReference>
<organism evidence="11 12">
    <name type="scientific">Entamoeba histolytica</name>
    <dbReference type="NCBI Taxonomy" id="5759"/>
    <lineage>
        <taxon>Eukaryota</taxon>
        <taxon>Amoebozoa</taxon>
        <taxon>Evosea</taxon>
        <taxon>Archamoebae</taxon>
        <taxon>Mastigamoebida</taxon>
        <taxon>Entamoebidae</taxon>
        <taxon>Entamoeba</taxon>
    </lineage>
</organism>
<dbReference type="InterPro" id="IPR011009">
    <property type="entry name" value="Kinase-like_dom_sf"/>
</dbReference>
<dbReference type="SUPFAM" id="SSF52058">
    <property type="entry name" value="L domain-like"/>
    <property type="match status" value="1"/>
</dbReference>
<dbReference type="VEuPathDB" id="AmoebaDB:EHI8A_056670"/>
<dbReference type="VEuPathDB" id="AmoebaDB:EHI7A_036240"/>
<dbReference type="VEuPathDB" id="AmoebaDB:EHI_078170"/>
<protein>
    <submittedName>
        <fullName evidence="11">Leucine-rich repeat domain-containing protein</fullName>
    </submittedName>
</protein>
<dbReference type="EMBL" id="BDEQ01000001">
    <property type="protein sequence ID" value="GAT96515.1"/>
    <property type="molecule type" value="Genomic_DNA"/>
</dbReference>
<comment type="catalytic activity">
    <reaction evidence="8">
        <text>L-seryl-[protein] + ATP = O-phospho-L-seryl-[protein] + ADP + H(+)</text>
        <dbReference type="Rhea" id="RHEA:17989"/>
        <dbReference type="Rhea" id="RHEA-COMP:9863"/>
        <dbReference type="Rhea" id="RHEA-COMP:11604"/>
        <dbReference type="ChEBI" id="CHEBI:15378"/>
        <dbReference type="ChEBI" id="CHEBI:29999"/>
        <dbReference type="ChEBI" id="CHEBI:30616"/>
        <dbReference type="ChEBI" id="CHEBI:83421"/>
        <dbReference type="ChEBI" id="CHEBI:456216"/>
        <dbReference type="EC" id="2.7.11.1"/>
    </reaction>
</comment>
<dbReference type="InterPro" id="IPR010569">
    <property type="entry name" value="Myotubularin-like_Pase_dom"/>
</dbReference>
<dbReference type="GO" id="GO:0005524">
    <property type="term" value="F:ATP binding"/>
    <property type="evidence" value="ECO:0007669"/>
    <property type="project" value="UniProtKB-KW"/>
</dbReference>
<keyword evidence="1" id="KW-0433">Leucine-rich repeat</keyword>
<evidence type="ECO:0000256" key="7">
    <source>
        <dbReference type="ARBA" id="ARBA00047899"/>
    </source>
</evidence>
<dbReference type="PROSITE" id="PS00108">
    <property type="entry name" value="PROTEIN_KINASE_ST"/>
    <property type="match status" value="1"/>
</dbReference>
<dbReference type="OMA" id="MTMVIRF"/>
<evidence type="ECO:0000256" key="8">
    <source>
        <dbReference type="ARBA" id="ARBA00048679"/>
    </source>
</evidence>
<evidence type="ECO:0000256" key="6">
    <source>
        <dbReference type="ARBA" id="ARBA00022840"/>
    </source>
</evidence>
<name>A0A5K1UCP2_ENTHI</name>
<feature type="domain" description="Protein kinase" evidence="10">
    <location>
        <begin position="1612"/>
        <end position="1894"/>
    </location>
</feature>
<dbReference type="InterPro" id="IPR000719">
    <property type="entry name" value="Prot_kinase_dom"/>
</dbReference>
<comment type="catalytic activity">
    <reaction evidence="7">
        <text>L-threonyl-[protein] + ATP = O-phospho-L-threonyl-[protein] + ADP + H(+)</text>
        <dbReference type="Rhea" id="RHEA:46608"/>
        <dbReference type="Rhea" id="RHEA-COMP:11060"/>
        <dbReference type="Rhea" id="RHEA-COMP:11605"/>
        <dbReference type="ChEBI" id="CHEBI:15378"/>
        <dbReference type="ChEBI" id="CHEBI:30013"/>
        <dbReference type="ChEBI" id="CHEBI:30616"/>
        <dbReference type="ChEBI" id="CHEBI:61977"/>
        <dbReference type="ChEBI" id="CHEBI:456216"/>
        <dbReference type="EC" id="2.7.11.1"/>
    </reaction>
</comment>
<dbReference type="InterPro" id="IPR029021">
    <property type="entry name" value="Prot-tyrosine_phosphatase-like"/>
</dbReference>
<comment type="caution">
    <text evidence="11">The sequence shown here is derived from an EMBL/GenBank/DDBJ whole genome shotgun (WGS) entry which is preliminary data.</text>
</comment>
<evidence type="ECO:0000256" key="2">
    <source>
        <dbReference type="ARBA" id="ARBA00022679"/>
    </source>
</evidence>
<sequence length="1894" mass="219859">MSAQVNKHIKGITKVDNRTSHKSKSTCTFNEQTRNATSCCLFVKTKENETEGEQCTIEGIPLFVEHSFRFFELSSKIEKEVPPVPLQYLTYDTALLWASENMSKNFVDLVKMYKMDGNAISRLKMQDLRKYKFRIVECDTVLKKIKAYFHITNFGKRLLKNQGIDDSDLRQMYKYIDNHHNGKLIPFNSMDKKQASTVAFLIIRNYLCSFDEIISETSFGEMIKFYHDHMRDDDDSFVRSFDKVLQTCLTPLQYNVLIRTLRFMLVIMNSRGSVFVHFQDVFKKTMFSLISPISLDMDFTFLLIFYSLKSRKPTNYIKMNLFQLNNKLLYGEYIIKQFDDILISDKTYTFHKQMNDVSTKEWERGRIYITNFRVWWVPNDEECFQRNTRLLLLSYIPIRSIMEMKSFDSKEDITKEKKVCVRMYDNLLRLFLFAFQSIQQLQDFRDELQMASVFEDNYPIDDVECISYEIPFKNYGEKKINRNGIHINSNEFKVFKEEENEYVIPYQLNNVDENKELPNIRGCIFLYKHSNGCTICRLSLSKTVDKTKSFFLSTIDEVQKKYHAIYLSPQEKNDSMILKTSDEVNIIWNKIVDSAKKFTETTNFKEITTIFDEYIKYISIVFNNVFSLFVKVKLGESIMLQTRRDNETELPLYSSLIQFITDKYYWTYNGFVELIFVEFIQSNYFFFCNNGEICPIPHSFLIFIRIISLFVMTIPSAFEFSQQLLNYLELICMSGRLRFNESRSQRSIVRLLVMKNKLKNQRYNSSTNVSLIDMYNENLFSVQSLVLLFLKWMNVGKNCNFPLNPSIQNLDLQNKGIIALPVQENLKECHQLTQLNISQNHLITIPSQITELSQLKDLNISTCSIYYIPYNCFSQLTNLTSLDISETSAINSELIKFPSFSFLTKLEYLDISNHCKASGESIYLELPCSLRTFIAKQSLQTLPDLSKLKCLEKLDISDNRQLKLNALAEVSSLRTFICRNRTTSTFPQQLFSIKLRYLDLSCDKIERLPQAFYNCITLESLNLSNNQISTLSSQLSMLKNLKTLLIDNNPLTSKITLKPIPNSIPMSYPCYVHVFCTKGFYSIFKKMIKMNKKSNFEFVSEISANSTKPQLILNFVDVEKTVIPYGMANDDLYIIHQEVKDQAGLITHHILSNEKKYYFIGEKKMCCLLKKRKCKRSGTIGSDVEIIDAGPSMVDKLVSSINSELNYKKEIRRIGMELYQTQYEEVTLTTKQMIQLVKFYNSNCDQTTLDELSNIGVIFDLKKTEEGISECVKKGSESCPKGRYILRQVFDKKKNLVEKELSSFRPLREYFERLNKMTSDDIINICRILQTHNALFMIYPNWINEMGITAESEKVIEKLKIPVEQPKRNKLNWKVGASGTNKRCSLAETGSLSKRRSESLSPDEGGERLASKKDIFPVVLHPSIIKMKENAWPLHSKNEMEIMREFVLGKPCYLMYMQLIGYLLLIGMELYDKIYNDATILKDERYSTTFLIKIQYCDGRISISIRYNTSSVSQVKISADIMQSIKKAINTIAVASNNTLEEYVGCTECILKDEKKIDVVPVKEIKEARKEGKTEILFNKQHSVMIGTCALDILLNEMENSSIVPLFESKDMDIKEMKGFGGSAKVNRVIVSHKEEMAFKMYTFNNYDKVSLKIGLGSTAHLVALKVEEMMKELEVLKLTRGSSIRHTKYILQLHGICLEPLGILVDYMGEGTLQNYIGIKSNELPMTMVLRFAKNINNALDVLHSRNIIHRDVKSPNVLLKFNQQHQLIAVLSDFGLSGPYDENEHCMVENPLWLPPEVLNTHHFLTASDIYAYGIILWEMITREKPFVGCKFMSEIANKIRAGERPQFKPNILIDNSLKELIEMCWLEDPSKRPCCSQIKKVLQKVSKNLPH</sequence>
<evidence type="ECO:0000313" key="11">
    <source>
        <dbReference type="EMBL" id="GAT96515.1"/>
    </source>
</evidence>
<dbReference type="PANTHER" id="PTHR44329">
    <property type="entry name" value="SERINE/THREONINE-PROTEIN KINASE TNNI3K-RELATED"/>
    <property type="match status" value="1"/>
</dbReference>
<dbReference type="InterPro" id="IPR001611">
    <property type="entry name" value="Leu-rich_rpt"/>
</dbReference>
<dbReference type="Pfam" id="PF13855">
    <property type="entry name" value="LRR_8"/>
    <property type="match status" value="1"/>
</dbReference>
<evidence type="ECO:0000259" key="10">
    <source>
        <dbReference type="PROSITE" id="PS50011"/>
    </source>
</evidence>
<dbReference type="PROSITE" id="PS51450">
    <property type="entry name" value="LRR"/>
    <property type="match status" value="1"/>
</dbReference>